<evidence type="ECO:0000259" key="8">
    <source>
        <dbReference type="PROSITE" id="PS50253"/>
    </source>
</evidence>
<dbReference type="PANTHER" id="PTHR11403:SF6">
    <property type="entry name" value="NITRIC OXIDE REDUCTASE SUBUNIT E"/>
    <property type="match status" value="1"/>
</dbReference>
<evidence type="ECO:0000313" key="10">
    <source>
        <dbReference type="Proteomes" id="UP001108027"/>
    </source>
</evidence>
<feature type="transmembrane region" description="Helical" evidence="7">
    <location>
        <begin position="192"/>
        <end position="216"/>
    </location>
</feature>
<dbReference type="GO" id="GO:0004129">
    <property type="term" value="F:cytochrome-c oxidase activity"/>
    <property type="evidence" value="ECO:0007669"/>
    <property type="project" value="InterPro"/>
</dbReference>
<evidence type="ECO:0000256" key="7">
    <source>
        <dbReference type="SAM" id="Phobius"/>
    </source>
</evidence>
<evidence type="ECO:0000256" key="5">
    <source>
        <dbReference type="ARBA" id="ARBA00023136"/>
    </source>
</evidence>
<dbReference type="InterPro" id="IPR024791">
    <property type="entry name" value="Cyt_c/ubiquinol_Oxase_su3"/>
</dbReference>
<dbReference type="InterPro" id="IPR000298">
    <property type="entry name" value="Cyt_c_oxidase-like_su3"/>
</dbReference>
<gene>
    <name evidence="9" type="ORF">LL252_11955</name>
</gene>
<dbReference type="InterPro" id="IPR035973">
    <property type="entry name" value="Cyt_c_oxidase_su3-like_sf"/>
</dbReference>
<proteinExistence type="inferred from homology"/>
<comment type="caution">
    <text evidence="9">The sequence shown here is derived from an EMBL/GenBank/DDBJ whole genome shotgun (WGS) entry which is preliminary data.</text>
</comment>
<evidence type="ECO:0000256" key="2">
    <source>
        <dbReference type="ARBA" id="ARBA00010581"/>
    </source>
</evidence>
<dbReference type="Gene3D" id="1.20.120.80">
    <property type="entry name" value="Cytochrome c oxidase, subunit III, four-helix bundle"/>
    <property type="match status" value="1"/>
</dbReference>
<feature type="transmembrane region" description="Helical" evidence="7">
    <location>
        <begin position="30"/>
        <end position="53"/>
    </location>
</feature>
<sequence length="218" mass="24464">MTRTPEHTVIVAHQFENLEQQFDADLLGMWLFLVTEALLFSGAFLALAVYYHQYYDTFSAAARELHWLLAGANSVILLTSGLAVALAEQAADQGRRRAALLGLLATIALGLVFLAIKGYEYHSEYQAGLMPFLQQPFAYDGPNPHNAALFYNFYFVLTGLHAAHMIIGLAVLMVMAVLTWRWRDGARVARQVRIAGLYWAFVDIVWVLVYCSLYLVGR</sequence>
<dbReference type="SUPFAM" id="SSF81452">
    <property type="entry name" value="Cytochrome c oxidase subunit III-like"/>
    <property type="match status" value="1"/>
</dbReference>
<dbReference type="PANTHER" id="PTHR11403">
    <property type="entry name" value="CYTOCHROME C OXIDASE SUBUNIT III"/>
    <property type="match status" value="1"/>
</dbReference>
<feature type="transmembrane region" description="Helical" evidence="7">
    <location>
        <begin position="153"/>
        <end position="180"/>
    </location>
</feature>
<accession>A0A9Q3YP08</accession>
<reference evidence="9" key="1">
    <citation type="submission" date="2021-10" db="EMBL/GenBank/DDBJ databases">
        <title>The diversity and Nitrogen Metabolism of Culturable Nitrate-Utilizing Bacteria Within the Oxygen Minimum Zone of the Changjiang (Yangtze River)Estuary.</title>
        <authorList>
            <person name="Zhang D."/>
            <person name="Zheng J."/>
            <person name="Liu S."/>
            <person name="He W."/>
        </authorList>
    </citation>
    <scope>NUCLEOTIDE SEQUENCE</scope>
    <source>
        <strain evidence="9">FXH-223</strain>
    </source>
</reference>
<dbReference type="InterPro" id="IPR013833">
    <property type="entry name" value="Cyt_c_oxidase_su3_a-hlx"/>
</dbReference>
<dbReference type="GO" id="GO:0019646">
    <property type="term" value="P:aerobic electron transport chain"/>
    <property type="evidence" value="ECO:0007669"/>
    <property type="project" value="InterPro"/>
</dbReference>
<dbReference type="Proteomes" id="UP001108027">
    <property type="component" value="Unassembled WGS sequence"/>
</dbReference>
<evidence type="ECO:0000256" key="6">
    <source>
        <dbReference type="RuleBase" id="RU003376"/>
    </source>
</evidence>
<dbReference type="GO" id="GO:0005886">
    <property type="term" value="C:plasma membrane"/>
    <property type="evidence" value="ECO:0007669"/>
    <property type="project" value="UniProtKB-SubCell"/>
</dbReference>
<comment type="subcellular location">
    <subcellularLocation>
        <location evidence="6">Cell membrane</location>
        <topology evidence="6">Multi-pass membrane protein</topology>
    </subcellularLocation>
    <subcellularLocation>
        <location evidence="1">Membrane</location>
        <topology evidence="1">Multi-pass membrane protein</topology>
    </subcellularLocation>
</comment>
<keyword evidence="4 7" id="KW-1133">Transmembrane helix</keyword>
<dbReference type="RefSeq" id="WP_204428633.1">
    <property type="nucleotide sequence ID" value="NZ_ARXL01000115.1"/>
</dbReference>
<feature type="domain" description="Heme-copper oxidase subunit III family profile" evidence="8">
    <location>
        <begin position="27"/>
        <end position="218"/>
    </location>
</feature>
<dbReference type="EMBL" id="JAJGNA010000014">
    <property type="protein sequence ID" value="MCC4309286.1"/>
    <property type="molecule type" value="Genomic_DNA"/>
</dbReference>
<evidence type="ECO:0000313" key="9">
    <source>
        <dbReference type="EMBL" id="MCC4309286.1"/>
    </source>
</evidence>
<feature type="transmembrane region" description="Helical" evidence="7">
    <location>
        <begin position="98"/>
        <end position="116"/>
    </location>
</feature>
<organism evidence="9 10">
    <name type="scientific">Alloalcanivorax marinus</name>
    <dbReference type="NCBI Taxonomy" id="1177169"/>
    <lineage>
        <taxon>Bacteria</taxon>
        <taxon>Pseudomonadati</taxon>
        <taxon>Pseudomonadota</taxon>
        <taxon>Gammaproteobacteria</taxon>
        <taxon>Oceanospirillales</taxon>
        <taxon>Alcanivoracaceae</taxon>
        <taxon>Alloalcanivorax</taxon>
    </lineage>
</organism>
<protein>
    <submittedName>
        <fullName evidence="9">Cytochrome c oxidase subunit 3</fullName>
    </submittedName>
</protein>
<evidence type="ECO:0000256" key="1">
    <source>
        <dbReference type="ARBA" id="ARBA00004141"/>
    </source>
</evidence>
<evidence type="ECO:0000256" key="3">
    <source>
        <dbReference type="ARBA" id="ARBA00022692"/>
    </source>
</evidence>
<keyword evidence="3 6" id="KW-0812">Transmembrane</keyword>
<dbReference type="PROSITE" id="PS50253">
    <property type="entry name" value="COX3"/>
    <property type="match status" value="1"/>
</dbReference>
<dbReference type="Pfam" id="PF00510">
    <property type="entry name" value="COX3"/>
    <property type="match status" value="1"/>
</dbReference>
<dbReference type="AlphaFoldDB" id="A0A9Q3YP08"/>
<evidence type="ECO:0000256" key="4">
    <source>
        <dbReference type="ARBA" id="ARBA00022989"/>
    </source>
</evidence>
<name>A0A9Q3YP08_9GAMM</name>
<keyword evidence="5 7" id="KW-0472">Membrane</keyword>
<keyword evidence="10" id="KW-1185">Reference proteome</keyword>
<feature type="transmembrane region" description="Helical" evidence="7">
    <location>
        <begin position="65"/>
        <end position="86"/>
    </location>
</feature>
<comment type="similarity">
    <text evidence="2 6">Belongs to the cytochrome c oxidase subunit 3 family.</text>
</comment>